<feature type="transmembrane region" description="Helical" evidence="2">
    <location>
        <begin position="291"/>
        <end position="307"/>
    </location>
</feature>
<feature type="transmembrane region" description="Helical" evidence="2">
    <location>
        <begin position="46"/>
        <end position="68"/>
    </location>
</feature>
<evidence type="ECO:0000256" key="1">
    <source>
        <dbReference type="SAM" id="MobiDB-lite"/>
    </source>
</evidence>
<feature type="transmembrane region" description="Helical" evidence="2">
    <location>
        <begin position="267"/>
        <end position="285"/>
    </location>
</feature>
<gene>
    <name evidence="3" type="ORF">SAMN05216223_101319</name>
</gene>
<proteinExistence type="predicted"/>
<sequence length="516" mass="55290">MALDVSRGVPGGPGAPDGPGVPRVPGAPDRGSRARRGWPRGVPRAVLSRALAVPLVISLVVLLPGYVLTQPGPGQRDAGFWLQLALTGYAGARLCAMALTRRRRLVQGAFWLFCYVAMGVAPLAQEVIGQVPTPVVGARSDTVLAISLTLVGCVAYDVGALVARFQPPDRSRRPRPQAQVARRRLWLLILVAYAGSALCILKLGGPAVFFTSRQDISETVQASGLTGSSGDSHVGSAFIRGFGTVPALLALLILMRWMITSRRARRNVPALVALGGLVLINVIVNNPVSNPRYWFLTVVFSILFTAFPRSPAVYRTALVGGVVAALLLFPFLDRFRYDSGGYHPVQSTSVLDPLTIKDYDQIGMFANTLTYVESGTGHAHGRQLAADVFFFVPRSVWHGKPLDSGVLVGRWMGMTNTNLSSPLWAELWLDFGPLGMTGGFLVLGYACARVDIRYARRTLEGSRPGTLAAVLVPVAAGYSFILLRGPLLQAAGRIGITLVCLALVTTFTASPRKTLR</sequence>
<keyword evidence="2" id="KW-1133">Transmembrane helix</keyword>
<feature type="compositionally biased region" description="Low complexity" evidence="1">
    <location>
        <begin position="18"/>
        <end position="29"/>
    </location>
</feature>
<feature type="transmembrane region" description="Helical" evidence="2">
    <location>
        <begin position="237"/>
        <end position="255"/>
    </location>
</feature>
<keyword evidence="2" id="KW-0812">Transmembrane</keyword>
<organism evidence="3 4">
    <name type="scientific">Actinacidiphila yanglinensis</name>
    <dbReference type="NCBI Taxonomy" id="310779"/>
    <lineage>
        <taxon>Bacteria</taxon>
        <taxon>Bacillati</taxon>
        <taxon>Actinomycetota</taxon>
        <taxon>Actinomycetes</taxon>
        <taxon>Kitasatosporales</taxon>
        <taxon>Streptomycetaceae</taxon>
        <taxon>Actinacidiphila</taxon>
    </lineage>
</organism>
<feature type="region of interest" description="Disordered" evidence="1">
    <location>
        <begin position="1"/>
        <end position="38"/>
    </location>
</feature>
<dbReference type="AlphaFoldDB" id="A0A1H5SY08"/>
<protein>
    <recommendedName>
        <fullName evidence="5">Oligosaccharide repeat unit polymerase</fullName>
    </recommendedName>
</protein>
<feature type="transmembrane region" description="Helical" evidence="2">
    <location>
        <begin position="185"/>
        <end position="204"/>
    </location>
</feature>
<feature type="transmembrane region" description="Helical" evidence="2">
    <location>
        <begin position="312"/>
        <end position="332"/>
    </location>
</feature>
<reference evidence="3 4" key="1">
    <citation type="submission" date="2016-10" db="EMBL/GenBank/DDBJ databases">
        <authorList>
            <person name="de Groot N.N."/>
        </authorList>
    </citation>
    <scope>NUCLEOTIDE SEQUENCE [LARGE SCALE GENOMIC DNA]</scope>
    <source>
        <strain evidence="3 4">CGMCC 4.2023</strain>
    </source>
</reference>
<feature type="transmembrane region" description="Helical" evidence="2">
    <location>
        <begin position="427"/>
        <end position="446"/>
    </location>
</feature>
<name>A0A1H5SY08_9ACTN</name>
<keyword evidence="2" id="KW-0472">Membrane</keyword>
<evidence type="ECO:0000256" key="2">
    <source>
        <dbReference type="SAM" id="Phobius"/>
    </source>
</evidence>
<feature type="transmembrane region" description="Helical" evidence="2">
    <location>
        <begin position="144"/>
        <end position="165"/>
    </location>
</feature>
<evidence type="ECO:0000313" key="3">
    <source>
        <dbReference type="EMBL" id="SEF55446.1"/>
    </source>
</evidence>
<evidence type="ECO:0008006" key="5">
    <source>
        <dbReference type="Google" id="ProtNLM"/>
    </source>
</evidence>
<feature type="transmembrane region" description="Helical" evidence="2">
    <location>
        <begin position="490"/>
        <end position="509"/>
    </location>
</feature>
<dbReference type="Proteomes" id="UP000236754">
    <property type="component" value="Unassembled WGS sequence"/>
</dbReference>
<feature type="transmembrane region" description="Helical" evidence="2">
    <location>
        <begin position="80"/>
        <end position="99"/>
    </location>
</feature>
<feature type="transmembrane region" description="Helical" evidence="2">
    <location>
        <begin position="106"/>
        <end position="124"/>
    </location>
</feature>
<dbReference type="RefSeq" id="WP_235031728.1">
    <property type="nucleotide sequence ID" value="NZ_FNVU01000001.1"/>
</dbReference>
<evidence type="ECO:0000313" key="4">
    <source>
        <dbReference type="Proteomes" id="UP000236754"/>
    </source>
</evidence>
<keyword evidence="4" id="KW-1185">Reference proteome</keyword>
<feature type="transmembrane region" description="Helical" evidence="2">
    <location>
        <begin position="467"/>
        <end position="484"/>
    </location>
</feature>
<accession>A0A1H5SY08</accession>
<dbReference type="EMBL" id="FNVU01000001">
    <property type="protein sequence ID" value="SEF55446.1"/>
    <property type="molecule type" value="Genomic_DNA"/>
</dbReference>